<evidence type="ECO:0000313" key="1">
    <source>
        <dbReference type="EMBL" id="ARB11754.1"/>
    </source>
</evidence>
<protein>
    <submittedName>
        <fullName evidence="1">Uncharacterized protein</fullName>
    </submittedName>
</protein>
<dbReference type="EMBL" id="KY514264">
    <property type="protein sequence ID" value="ARB11754.1"/>
    <property type="molecule type" value="Genomic_DNA"/>
</dbReference>
<proteinExistence type="predicted"/>
<name>A0A2P0PAN3_9CAUD</name>
<keyword evidence="2" id="KW-1185">Reference proteome</keyword>
<gene>
    <name evidence="1" type="ORF">CB1_27</name>
</gene>
<evidence type="ECO:0000313" key="2">
    <source>
        <dbReference type="Proteomes" id="UP000240218"/>
    </source>
</evidence>
<organism evidence="1 2">
    <name type="scientific">Pectobacterium phage vB_PatP_CB1</name>
    <dbReference type="NCBI Taxonomy" id="1958917"/>
    <lineage>
        <taxon>Viruses</taxon>
        <taxon>Duplodnaviria</taxon>
        <taxon>Heunggongvirae</taxon>
        <taxon>Uroviricota</taxon>
        <taxon>Caudoviricetes</taxon>
        <taxon>Schitoviridae</taxon>
        <taxon>Cbunavirus</taxon>
        <taxon>Cbunavirus CB1</taxon>
    </lineage>
</organism>
<dbReference type="Proteomes" id="UP000240218">
    <property type="component" value="Segment"/>
</dbReference>
<accession>A0A2P0PAN3</accession>
<sequence length="69" mass="7993">MFTLAHFTADYLNNCLPNRQPLKTASPEAKRNVLHRMAKVLITGDRFLNNEYVEVNGCYKLRRNSNVPK</sequence>
<reference evidence="1 2" key="1">
    <citation type="submission" date="2017-01" db="EMBL/GenBank/DDBJ databases">
        <title>Isolation and charaterisation of Pectobacterium phages.</title>
        <authorList>
            <person name="Buttimer C.T.H."/>
            <person name="Lucid A."/>
            <person name="Coffey A."/>
        </authorList>
    </citation>
    <scope>NUCLEOTIDE SEQUENCE [LARGE SCALE GENOMIC DNA]</scope>
</reference>